<evidence type="ECO:0000313" key="4">
    <source>
        <dbReference type="EMBL" id="BAO44915.1"/>
    </source>
</evidence>
<feature type="domain" description="Cytochrome c-552/4" evidence="3">
    <location>
        <begin position="31"/>
        <end position="125"/>
    </location>
</feature>
<dbReference type="Pfam" id="PF13435">
    <property type="entry name" value="Cytochrome_C554"/>
    <property type="match status" value="1"/>
</dbReference>
<keyword evidence="5" id="KW-1185">Reference proteome</keyword>
<feature type="chain" id="PRO_5031405984" description="Cytochrome c-552/4 domain-containing protein" evidence="2">
    <location>
        <begin position="21"/>
        <end position="438"/>
    </location>
</feature>
<dbReference type="InterPro" id="IPR023155">
    <property type="entry name" value="Cyt_c-552/4"/>
</dbReference>
<feature type="region of interest" description="Disordered" evidence="1">
    <location>
        <begin position="149"/>
        <end position="172"/>
    </location>
</feature>
<dbReference type="Proteomes" id="UP000031631">
    <property type="component" value="Chromosome"/>
</dbReference>
<name>A0A7U6GJV8_9GAMM</name>
<accession>A0A7U6GJV8</accession>
<dbReference type="RefSeq" id="WP_082030711.1">
    <property type="nucleotide sequence ID" value="NZ_AP012273.1"/>
</dbReference>
<organism evidence="4 5">
    <name type="scientific">Thiolapillus brandeum</name>
    <dbReference type="NCBI Taxonomy" id="1076588"/>
    <lineage>
        <taxon>Bacteria</taxon>
        <taxon>Pseudomonadati</taxon>
        <taxon>Pseudomonadota</taxon>
        <taxon>Gammaproteobacteria</taxon>
        <taxon>Chromatiales</taxon>
        <taxon>Sedimenticolaceae</taxon>
        <taxon>Thiolapillus</taxon>
    </lineage>
</organism>
<proteinExistence type="predicted"/>
<dbReference type="Gene3D" id="1.10.1130.10">
    <property type="entry name" value="Flavocytochrome C3, Chain A"/>
    <property type="match status" value="1"/>
</dbReference>
<dbReference type="OrthoDB" id="9814800at2"/>
<evidence type="ECO:0000256" key="1">
    <source>
        <dbReference type="SAM" id="MobiDB-lite"/>
    </source>
</evidence>
<evidence type="ECO:0000313" key="5">
    <source>
        <dbReference type="Proteomes" id="UP000031631"/>
    </source>
</evidence>
<reference evidence="4 5" key="1">
    <citation type="journal article" date="2014" name="PLoS ONE">
        <title>Physiological and genomic features of a novel sulfur-oxidizing gammaproteobacterium belonging to a previously uncultivated symbiotic lineage isolated from a hydrothermal vent.</title>
        <authorList>
            <person name="Nunoura T."/>
            <person name="Takaki Y."/>
            <person name="Kazama H."/>
            <person name="Kakuta J."/>
            <person name="Shimamura S."/>
            <person name="Makita H."/>
            <person name="Hirai M."/>
            <person name="Miyazaki M."/>
            <person name="Takai K."/>
        </authorList>
    </citation>
    <scope>NUCLEOTIDE SEQUENCE [LARGE SCALE GENOMIC DNA]</scope>
    <source>
        <strain evidence="4 5">Hiromi1</strain>
    </source>
</reference>
<dbReference type="KEGG" id="tbn:TBH_C2000"/>
<evidence type="ECO:0000256" key="2">
    <source>
        <dbReference type="SAM" id="SignalP"/>
    </source>
</evidence>
<keyword evidence="2" id="KW-0732">Signal</keyword>
<dbReference type="SUPFAM" id="SSF48695">
    <property type="entry name" value="Multiheme cytochromes"/>
    <property type="match status" value="1"/>
</dbReference>
<gene>
    <name evidence="4" type="ORF">TBH_C2000</name>
</gene>
<sequence length="438" mass="47977">MNRLSLIILAASFFSSTLFAAPNPLKDPKYCGACHQRIYKEWASSRMAATVNNPRVYQFYTGTNPEGKKDGLGFQPFTHGEKGDCADCHLPELVLDESKKGREVDLGIALRNQLDFGVSCNFCHSLSEIHINKDINGRYKTRIVDTVKRDPTGAKHGPYTDAKSPAHPATKDDKIRSSELCGVCHLNQEKFLSISTYVDWKKAYTEGKTDKTCQECHMPSIEKAVLLADTATDRPKRTGTRSHTFVGSHDPGMLRKALSLKVDAISNNGVLEVNTIVENIGAGHKVPGSGPIRNVILKIDVTDANGAPLKYIGSKDGLLGPLAGFADPKTKRTDSNDWAGMPGKMYAKAYASKPVPSMGNKPMIGVGGFAADKVLFDTALKPFEPDHAKFKFKLPMTGSKGIQIKARLVYRDAFKPLADSKHWKLGQRDMVSITKVLP</sequence>
<dbReference type="AlphaFoldDB" id="A0A7U6GJV8"/>
<dbReference type="EMBL" id="AP012273">
    <property type="protein sequence ID" value="BAO44915.1"/>
    <property type="molecule type" value="Genomic_DNA"/>
</dbReference>
<evidence type="ECO:0000259" key="3">
    <source>
        <dbReference type="Pfam" id="PF13435"/>
    </source>
</evidence>
<dbReference type="InterPro" id="IPR036280">
    <property type="entry name" value="Multihaem_cyt_sf"/>
</dbReference>
<feature type="signal peptide" evidence="2">
    <location>
        <begin position="1"/>
        <end position="20"/>
    </location>
</feature>
<protein>
    <recommendedName>
        <fullName evidence="3">Cytochrome c-552/4 domain-containing protein</fullName>
    </recommendedName>
</protein>